<dbReference type="GO" id="GO:0046983">
    <property type="term" value="F:protein dimerization activity"/>
    <property type="evidence" value="ECO:0007669"/>
    <property type="project" value="InterPro"/>
</dbReference>
<dbReference type="EMBL" id="KV878915">
    <property type="protein sequence ID" value="OJJ79772.1"/>
    <property type="molecule type" value="Genomic_DNA"/>
</dbReference>
<protein>
    <recommendedName>
        <fullName evidence="2">HAT C-terminal dimerisation domain-containing protein</fullName>
    </recommendedName>
</protein>
<dbReference type="OrthoDB" id="4508978at2759"/>
<dbReference type="RefSeq" id="XP_022396470.1">
    <property type="nucleotide sequence ID" value="XM_022545109.1"/>
</dbReference>
<organism evidence="3 4">
    <name type="scientific">Aspergillus glaucus CBS 516.65</name>
    <dbReference type="NCBI Taxonomy" id="1160497"/>
    <lineage>
        <taxon>Eukaryota</taxon>
        <taxon>Fungi</taxon>
        <taxon>Dikarya</taxon>
        <taxon>Ascomycota</taxon>
        <taxon>Pezizomycotina</taxon>
        <taxon>Eurotiomycetes</taxon>
        <taxon>Eurotiomycetidae</taxon>
        <taxon>Eurotiales</taxon>
        <taxon>Aspergillaceae</taxon>
        <taxon>Aspergillus</taxon>
        <taxon>Aspergillus subgen. Aspergillus</taxon>
    </lineage>
</organism>
<feature type="compositionally biased region" description="Acidic residues" evidence="1">
    <location>
        <begin position="178"/>
        <end position="193"/>
    </location>
</feature>
<evidence type="ECO:0000256" key="1">
    <source>
        <dbReference type="SAM" id="MobiDB-lite"/>
    </source>
</evidence>
<proteinExistence type="predicted"/>
<dbReference type="InterPro" id="IPR012337">
    <property type="entry name" value="RNaseH-like_sf"/>
</dbReference>
<accession>A0A1L9V7F7</accession>
<evidence type="ECO:0000313" key="4">
    <source>
        <dbReference type="Proteomes" id="UP000184300"/>
    </source>
</evidence>
<dbReference type="GeneID" id="34461370"/>
<name>A0A1L9V7F7_ASPGL</name>
<feature type="region of interest" description="Disordered" evidence="1">
    <location>
        <begin position="178"/>
        <end position="246"/>
    </location>
</feature>
<dbReference type="PANTHER" id="PTHR23272:SF161">
    <property type="entry name" value="ZINC FINGER BED DOMAIN-CONTAINING PROTEIN RICESLEEPER 1-LIKE"/>
    <property type="match status" value="1"/>
</dbReference>
<dbReference type="VEuPathDB" id="FungiDB:ASPGLDRAFT_39630"/>
<dbReference type="Proteomes" id="UP000184300">
    <property type="component" value="Unassembled WGS sequence"/>
</dbReference>
<dbReference type="PANTHER" id="PTHR23272">
    <property type="entry name" value="BED FINGER-RELATED"/>
    <property type="match status" value="1"/>
</dbReference>
<evidence type="ECO:0000259" key="2">
    <source>
        <dbReference type="Pfam" id="PF05699"/>
    </source>
</evidence>
<gene>
    <name evidence="3" type="ORF">ASPGLDRAFT_39630</name>
</gene>
<evidence type="ECO:0000313" key="3">
    <source>
        <dbReference type="EMBL" id="OJJ79772.1"/>
    </source>
</evidence>
<dbReference type="InterPro" id="IPR008906">
    <property type="entry name" value="HATC_C_dom"/>
</dbReference>
<feature type="compositionally biased region" description="Polar residues" evidence="1">
    <location>
        <begin position="206"/>
        <end position="222"/>
    </location>
</feature>
<dbReference type="AlphaFoldDB" id="A0A1L9V7F7"/>
<keyword evidence="4" id="KW-1185">Reference proteome</keyword>
<dbReference type="SUPFAM" id="SSF53098">
    <property type="entry name" value="Ribonuclease H-like"/>
    <property type="match status" value="1"/>
</dbReference>
<sequence length="246" mass="28329">MKKVFAYYSDRFPATEEEPYQPLQLSGLDWARHHSKRRRLSPSQHQNTPGRQFGELQRYLDENVLVAAGTPDVLAWWRENSGRFPVLSRMVQDFFSVPVSGVGVENLFSVARDVCHYQRNRLAPEMIEAIMLQMCVDRFEMKKEFQFQSEGEEYNSVSSKADEIVPELWISDVEDADGFDEEEDDENEDENEDFPAQPAVSITRVPLSSNSQLAHSDLTADSSVRPRRTTTTQHEPGHYRNLNNGR</sequence>
<feature type="domain" description="HAT C-terminal dimerisation" evidence="2">
    <location>
        <begin position="55"/>
        <end position="131"/>
    </location>
</feature>
<reference evidence="4" key="1">
    <citation type="journal article" date="2017" name="Genome Biol.">
        <title>Comparative genomics reveals high biological diversity and specific adaptations in the industrially and medically important fungal genus Aspergillus.</title>
        <authorList>
            <person name="de Vries R.P."/>
            <person name="Riley R."/>
            <person name="Wiebenga A."/>
            <person name="Aguilar-Osorio G."/>
            <person name="Amillis S."/>
            <person name="Uchima C.A."/>
            <person name="Anderluh G."/>
            <person name="Asadollahi M."/>
            <person name="Askin M."/>
            <person name="Barry K."/>
            <person name="Battaglia E."/>
            <person name="Bayram O."/>
            <person name="Benocci T."/>
            <person name="Braus-Stromeyer S.A."/>
            <person name="Caldana C."/>
            <person name="Canovas D."/>
            <person name="Cerqueira G.C."/>
            <person name="Chen F."/>
            <person name="Chen W."/>
            <person name="Choi C."/>
            <person name="Clum A."/>
            <person name="Dos Santos R.A."/>
            <person name="Damasio A.R."/>
            <person name="Diallinas G."/>
            <person name="Emri T."/>
            <person name="Fekete E."/>
            <person name="Flipphi M."/>
            <person name="Freyberg S."/>
            <person name="Gallo A."/>
            <person name="Gournas C."/>
            <person name="Habgood R."/>
            <person name="Hainaut M."/>
            <person name="Harispe M.L."/>
            <person name="Henrissat B."/>
            <person name="Hilden K.S."/>
            <person name="Hope R."/>
            <person name="Hossain A."/>
            <person name="Karabika E."/>
            <person name="Karaffa L."/>
            <person name="Karanyi Z."/>
            <person name="Krasevec N."/>
            <person name="Kuo A."/>
            <person name="Kusch H."/>
            <person name="LaButti K."/>
            <person name="Lagendijk E.L."/>
            <person name="Lapidus A."/>
            <person name="Levasseur A."/>
            <person name="Lindquist E."/>
            <person name="Lipzen A."/>
            <person name="Logrieco A.F."/>
            <person name="MacCabe A."/>
            <person name="Maekelae M.R."/>
            <person name="Malavazi I."/>
            <person name="Melin P."/>
            <person name="Meyer V."/>
            <person name="Mielnichuk N."/>
            <person name="Miskei M."/>
            <person name="Molnar A.P."/>
            <person name="Mule G."/>
            <person name="Ngan C.Y."/>
            <person name="Orejas M."/>
            <person name="Orosz E."/>
            <person name="Ouedraogo J.P."/>
            <person name="Overkamp K.M."/>
            <person name="Park H.-S."/>
            <person name="Perrone G."/>
            <person name="Piumi F."/>
            <person name="Punt P.J."/>
            <person name="Ram A.F."/>
            <person name="Ramon A."/>
            <person name="Rauscher S."/>
            <person name="Record E."/>
            <person name="Riano-Pachon D.M."/>
            <person name="Robert V."/>
            <person name="Roehrig J."/>
            <person name="Ruller R."/>
            <person name="Salamov A."/>
            <person name="Salih N.S."/>
            <person name="Samson R.A."/>
            <person name="Sandor E."/>
            <person name="Sanguinetti M."/>
            <person name="Schuetze T."/>
            <person name="Sepcic K."/>
            <person name="Shelest E."/>
            <person name="Sherlock G."/>
            <person name="Sophianopoulou V."/>
            <person name="Squina F.M."/>
            <person name="Sun H."/>
            <person name="Susca A."/>
            <person name="Todd R.B."/>
            <person name="Tsang A."/>
            <person name="Unkles S.E."/>
            <person name="van de Wiele N."/>
            <person name="van Rossen-Uffink D."/>
            <person name="Oliveira J.V."/>
            <person name="Vesth T.C."/>
            <person name="Visser J."/>
            <person name="Yu J.-H."/>
            <person name="Zhou M."/>
            <person name="Andersen M.R."/>
            <person name="Archer D.B."/>
            <person name="Baker S.E."/>
            <person name="Benoit I."/>
            <person name="Brakhage A.A."/>
            <person name="Braus G.H."/>
            <person name="Fischer R."/>
            <person name="Frisvad J.C."/>
            <person name="Goldman G.H."/>
            <person name="Houbraken J."/>
            <person name="Oakley B."/>
            <person name="Pocsi I."/>
            <person name="Scazzocchio C."/>
            <person name="Seiboth B."/>
            <person name="vanKuyk P.A."/>
            <person name="Wortman J."/>
            <person name="Dyer P.S."/>
            <person name="Grigoriev I.V."/>
        </authorList>
    </citation>
    <scope>NUCLEOTIDE SEQUENCE [LARGE SCALE GENOMIC DNA]</scope>
    <source>
        <strain evidence="4">CBS 516.65</strain>
    </source>
</reference>
<dbReference type="Pfam" id="PF05699">
    <property type="entry name" value="Dimer_Tnp_hAT"/>
    <property type="match status" value="1"/>
</dbReference>